<evidence type="ECO:0000313" key="4">
    <source>
        <dbReference type="Proteomes" id="UP000642673"/>
    </source>
</evidence>
<keyword evidence="2" id="KW-0472">Membrane</keyword>
<evidence type="ECO:0000256" key="1">
    <source>
        <dbReference type="SAM" id="MobiDB-lite"/>
    </source>
</evidence>
<feature type="transmembrane region" description="Helical" evidence="2">
    <location>
        <begin position="160"/>
        <end position="178"/>
    </location>
</feature>
<name>A0ABQ3EVR9_9ACTN</name>
<dbReference type="RefSeq" id="WP_190185698.1">
    <property type="nucleotide sequence ID" value="NZ_BMVP01000008.1"/>
</dbReference>
<evidence type="ECO:0000313" key="3">
    <source>
        <dbReference type="EMBL" id="GHB66874.1"/>
    </source>
</evidence>
<proteinExistence type="predicted"/>
<dbReference type="NCBIfam" id="TIGR04222">
    <property type="entry name" value="near_uncomplex"/>
    <property type="match status" value="1"/>
</dbReference>
<feature type="compositionally biased region" description="Basic and acidic residues" evidence="1">
    <location>
        <begin position="240"/>
        <end position="253"/>
    </location>
</feature>
<reference evidence="4" key="1">
    <citation type="journal article" date="2019" name="Int. J. Syst. Evol. Microbiol.">
        <title>The Global Catalogue of Microorganisms (GCM) 10K type strain sequencing project: providing services to taxonomists for standard genome sequencing and annotation.</title>
        <authorList>
            <consortium name="The Broad Institute Genomics Platform"/>
            <consortium name="The Broad Institute Genome Sequencing Center for Infectious Disease"/>
            <person name="Wu L."/>
            <person name="Ma J."/>
        </authorList>
    </citation>
    <scope>NUCLEOTIDE SEQUENCE [LARGE SCALE GENOMIC DNA]</scope>
    <source>
        <strain evidence="4">JCM 4738</strain>
    </source>
</reference>
<comment type="caution">
    <text evidence="3">The sequence shown here is derived from an EMBL/GenBank/DDBJ whole genome shotgun (WGS) entry which is preliminary data.</text>
</comment>
<feature type="transmembrane region" description="Helical" evidence="2">
    <location>
        <begin position="135"/>
        <end position="154"/>
    </location>
</feature>
<keyword evidence="4" id="KW-1185">Reference proteome</keyword>
<protein>
    <recommendedName>
        <fullName evidence="5">TIGR04222 domain-containing membrane protein</fullName>
    </recommendedName>
</protein>
<keyword evidence="2" id="KW-1133">Transmembrane helix</keyword>
<organism evidence="3 4">
    <name type="scientific">Streptomyces cirratus</name>
    <dbReference type="NCBI Taxonomy" id="68187"/>
    <lineage>
        <taxon>Bacteria</taxon>
        <taxon>Bacillati</taxon>
        <taxon>Actinomycetota</taxon>
        <taxon>Actinomycetes</taxon>
        <taxon>Kitasatosporales</taxon>
        <taxon>Streptomycetaceae</taxon>
        <taxon>Streptomyces</taxon>
    </lineage>
</organism>
<evidence type="ECO:0008006" key="5">
    <source>
        <dbReference type="Google" id="ProtNLM"/>
    </source>
</evidence>
<evidence type="ECO:0000256" key="2">
    <source>
        <dbReference type="SAM" id="Phobius"/>
    </source>
</evidence>
<accession>A0ABQ3EVR9</accession>
<gene>
    <name evidence="3" type="ORF">GCM10010347_41130</name>
</gene>
<dbReference type="Proteomes" id="UP000642673">
    <property type="component" value="Unassembled WGS sequence"/>
</dbReference>
<sequence length="265" mass="27946">MGLTGGVPTGVAWCLLLLAGGLRLSGGRARPLGRALSPVEVGLLRGGAPGAAQTGLVELYLVGAVEAGFRQTVRGVETRLPPHGSSAVARAQYGSLYRGMHPRRLRDYERVRDAIGETAQGLERAGLLMSGRRRWAVRALLLPVFAAAPLEAVAGGRTAVWLWLALLADVTAVASWAWSRRTPRGAALLARLRLEHAGARRATERDDPGMLLLSVALFGASALRAQLPRFTEEGGLLTRPPREPMERGGRGGWHETSGGCGGCGG</sequence>
<dbReference type="InterPro" id="IPR026467">
    <property type="entry name" value="Ser/Gly_Cys_C_dom"/>
</dbReference>
<keyword evidence="2" id="KW-0812">Transmembrane</keyword>
<feature type="transmembrane region" description="Helical" evidence="2">
    <location>
        <begin position="6"/>
        <end position="24"/>
    </location>
</feature>
<dbReference type="EMBL" id="BMVP01000008">
    <property type="protein sequence ID" value="GHB66874.1"/>
    <property type="molecule type" value="Genomic_DNA"/>
</dbReference>
<feature type="region of interest" description="Disordered" evidence="1">
    <location>
        <begin position="234"/>
        <end position="265"/>
    </location>
</feature>